<evidence type="ECO:0000313" key="4">
    <source>
        <dbReference type="Proteomes" id="UP000030652"/>
    </source>
</evidence>
<feature type="domain" description="Ice-binding protein C-terminal" evidence="2">
    <location>
        <begin position="303"/>
        <end position="326"/>
    </location>
</feature>
<evidence type="ECO:0000313" key="3">
    <source>
        <dbReference type="EMBL" id="KHE90604.1"/>
    </source>
</evidence>
<proteinExistence type="predicted"/>
<accession>A0A0B0ED42</accession>
<feature type="transmembrane region" description="Helical" evidence="1">
    <location>
        <begin position="22"/>
        <end position="42"/>
    </location>
</feature>
<organism evidence="3 4">
    <name type="scientific">Candidatus Scalindua brodae</name>
    <dbReference type="NCBI Taxonomy" id="237368"/>
    <lineage>
        <taxon>Bacteria</taxon>
        <taxon>Pseudomonadati</taxon>
        <taxon>Planctomycetota</taxon>
        <taxon>Candidatus Brocadiia</taxon>
        <taxon>Candidatus Brocadiales</taxon>
        <taxon>Candidatus Scalinduaceae</taxon>
        <taxon>Candidatus Scalindua</taxon>
    </lineage>
</organism>
<reference evidence="3 4" key="1">
    <citation type="submission" date="2014-10" db="EMBL/GenBank/DDBJ databases">
        <title>Draft genome of anammox bacterium scalindua brodae, obtained using differential coverage binning of sequence data from two enrichment reactors.</title>
        <authorList>
            <person name="Speth D.R."/>
            <person name="Russ L."/>
            <person name="Kartal B."/>
            <person name="Op den Camp H.J."/>
            <person name="Dutilh B.E."/>
            <person name="Jetten M.S."/>
        </authorList>
    </citation>
    <scope>NUCLEOTIDE SEQUENCE [LARGE SCALE GENOMIC DNA]</scope>
    <source>
        <strain evidence="3">RU1</strain>
    </source>
</reference>
<dbReference type="NCBIfam" id="TIGR02595">
    <property type="entry name" value="PEP_CTERM"/>
    <property type="match status" value="1"/>
</dbReference>
<gene>
    <name evidence="3" type="ORF">SCABRO_03648</name>
</gene>
<keyword evidence="1" id="KW-0812">Transmembrane</keyword>
<evidence type="ECO:0000256" key="1">
    <source>
        <dbReference type="SAM" id="Phobius"/>
    </source>
</evidence>
<dbReference type="Pfam" id="PF07589">
    <property type="entry name" value="PEP-CTERM"/>
    <property type="match status" value="1"/>
</dbReference>
<dbReference type="EMBL" id="JRYO01000252">
    <property type="protein sequence ID" value="KHE90604.1"/>
    <property type="molecule type" value="Genomic_DNA"/>
</dbReference>
<name>A0A0B0ED42_9BACT</name>
<evidence type="ECO:0000259" key="2">
    <source>
        <dbReference type="Pfam" id="PF07589"/>
    </source>
</evidence>
<feature type="transmembrane region" description="Helical" evidence="1">
    <location>
        <begin position="307"/>
        <end position="324"/>
    </location>
</feature>
<keyword evidence="1" id="KW-1133">Transmembrane helix</keyword>
<dbReference type="AlphaFoldDB" id="A0A0B0ED42"/>
<protein>
    <submittedName>
        <fullName evidence="3">PEP-CTERM motif protein</fullName>
    </submittedName>
</protein>
<keyword evidence="1" id="KW-0472">Membrane</keyword>
<dbReference type="InterPro" id="IPR013424">
    <property type="entry name" value="Ice-binding_C"/>
</dbReference>
<sequence length="334" mass="35048">MEGVVLLTLFGGMRMGVDMKKLMLMVVLVLGIGSVCTGNIGATPVTWSIVDLEDWGRTYAYDTFGPNGVDDGGAGDDAGTYTSTNTQGPFTNWGGFTPATDDIAIGTKFSSGVLGIGAPHADGKEDSWGVAQVDQIQDANTSAILWDKDALGATYELTIMYDGFDDNYLIDPNLVGKTNILSKGGVVNIYKDFAKDYIAGMNTGLAGRTGQSSFTGATEGELVLSLIPTARPLDLSLDTLFNFHTNNGSGEIFLDVVGGSWLSLYNTNTLQFGSDFHMVFSANDDGNPNLLVSGAGVADANIVPEPTTVALLGIGLLGMIGIASRKRVKAGKNK</sequence>
<dbReference type="Proteomes" id="UP000030652">
    <property type="component" value="Unassembled WGS sequence"/>
</dbReference>
<comment type="caution">
    <text evidence="3">The sequence shown here is derived from an EMBL/GenBank/DDBJ whole genome shotgun (WGS) entry which is preliminary data.</text>
</comment>